<keyword evidence="3" id="KW-1185">Reference proteome</keyword>
<dbReference type="AlphaFoldDB" id="A0A2I0I7L6"/>
<gene>
    <name evidence="2" type="ORF">CRG98_039945</name>
</gene>
<evidence type="ECO:0000313" key="2">
    <source>
        <dbReference type="EMBL" id="PKI39660.1"/>
    </source>
</evidence>
<reference evidence="2 3" key="1">
    <citation type="submission" date="2017-11" db="EMBL/GenBank/DDBJ databases">
        <title>De-novo sequencing of pomegranate (Punica granatum L.) genome.</title>
        <authorList>
            <person name="Akparov Z."/>
            <person name="Amiraslanov A."/>
            <person name="Hajiyeva S."/>
            <person name="Abbasov M."/>
            <person name="Kaur K."/>
            <person name="Hamwieh A."/>
            <person name="Solovyev V."/>
            <person name="Salamov A."/>
            <person name="Braich B."/>
            <person name="Kosarev P."/>
            <person name="Mahmoud A."/>
            <person name="Hajiyev E."/>
            <person name="Babayeva S."/>
            <person name="Izzatullayeva V."/>
            <person name="Mammadov A."/>
            <person name="Mammadov A."/>
            <person name="Sharifova S."/>
            <person name="Ojaghi J."/>
            <person name="Eynullazada K."/>
            <person name="Bayramov B."/>
            <person name="Abdulazimova A."/>
            <person name="Shahmuradov I."/>
        </authorList>
    </citation>
    <scope>NUCLEOTIDE SEQUENCE [LARGE SCALE GENOMIC DNA]</scope>
    <source>
        <strain evidence="3">cv. AG2017</strain>
        <tissue evidence="2">Leaf</tissue>
    </source>
</reference>
<evidence type="ECO:0000256" key="1">
    <source>
        <dbReference type="SAM" id="MobiDB-lite"/>
    </source>
</evidence>
<protein>
    <submittedName>
        <fullName evidence="2">Uncharacterized protein</fullName>
    </submittedName>
</protein>
<evidence type="ECO:0000313" key="3">
    <source>
        <dbReference type="Proteomes" id="UP000233551"/>
    </source>
</evidence>
<proteinExistence type="predicted"/>
<comment type="caution">
    <text evidence="2">The sequence shown here is derived from an EMBL/GenBank/DDBJ whole genome shotgun (WGS) entry which is preliminary data.</text>
</comment>
<name>A0A2I0I7L6_PUNGR</name>
<feature type="region of interest" description="Disordered" evidence="1">
    <location>
        <begin position="65"/>
        <end position="84"/>
    </location>
</feature>
<accession>A0A2I0I7L6</accession>
<organism evidence="2 3">
    <name type="scientific">Punica granatum</name>
    <name type="common">Pomegranate</name>
    <dbReference type="NCBI Taxonomy" id="22663"/>
    <lineage>
        <taxon>Eukaryota</taxon>
        <taxon>Viridiplantae</taxon>
        <taxon>Streptophyta</taxon>
        <taxon>Embryophyta</taxon>
        <taxon>Tracheophyta</taxon>
        <taxon>Spermatophyta</taxon>
        <taxon>Magnoliopsida</taxon>
        <taxon>eudicotyledons</taxon>
        <taxon>Gunneridae</taxon>
        <taxon>Pentapetalae</taxon>
        <taxon>rosids</taxon>
        <taxon>malvids</taxon>
        <taxon>Myrtales</taxon>
        <taxon>Lythraceae</taxon>
        <taxon>Punica</taxon>
    </lineage>
</organism>
<sequence length="84" mass="9062">MRGDKRADARVDARHVTGACVHACTGKNVRGARRAQELPRGDWRCMSARTGTRTVTGARLGARAGDGCTVHSRPRSSPEMIETT</sequence>
<dbReference type="EMBL" id="PGOL01003798">
    <property type="protein sequence ID" value="PKI39660.1"/>
    <property type="molecule type" value="Genomic_DNA"/>
</dbReference>
<dbReference type="Proteomes" id="UP000233551">
    <property type="component" value="Unassembled WGS sequence"/>
</dbReference>